<feature type="region of interest" description="Disordered" evidence="1">
    <location>
        <begin position="25"/>
        <end position="45"/>
    </location>
</feature>
<evidence type="ECO:0008006" key="5">
    <source>
        <dbReference type="Google" id="ProtNLM"/>
    </source>
</evidence>
<dbReference type="PROSITE" id="PS51257">
    <property type="entry name" value="PROKAR_LIPOPROTEIN"/>
    <property type="match status" value="1"/>
</dbReference>
<dbReference type="Proteomes" id="UP001595916">
    <property type="component" value="Unassembled WGS sequence"/>
</dbReference>
<feature type="chain" id="PRO_5047264469" description="Lipoprotein" evidence="2">
    <location>
        <begin position="20"/>
        <end position="224"/>
    </location>
</feature>
<evidence type="ECO:0000256" key="2">
    <source>
        <dbReference type="SAM" id="SignalP"/>
    </source>
</evidence>
<organism evidence="3 4">
    <name type="scientific">Filifactor villosus</name>
    <dbReference type="NCBI Taxonomy" id="29374"/>
    <lineage>
        <taxon>Bacteria</taxon>
        <taxon>Bacillati</taxon>
        <taxon>Bacillota</taxon>
        <taxon>Clostridia</taxon>
        <taxon>Peptostreptococcales</taxon>
        <taxon>Filifactoraceae</taxon>
        <taxon>Filifactor</taxon>
    </lineage>
</organism>
<comment type="caution">
    <text evidence="3">The sequence shown here is derived from an EMBL/GenBank/DDBJ whole genome shotgun (WGS) entry which is preliminary data.</text>
</comment>
<feature type="signal peptide" evidence="2">
    <location>
        <begin position="1"/>
        <end position="19"/>
    </location>
</feature>
<name>A0ABV9QJZ8_9FIRM</name>
<evidence type="ECO:0000313" key="3">
    <source>
        <dbReference type="EMBL" id="MFC4804523.1"/>
    </source>
</evidence>
<keyword evidence="2" id="KW-0732">Signal</keyword>
<proteinExistence type="predicted"/>
<dbReference type="EMBL" id="JBHSHL010000017">
    <property type="protein sequence ID" value="MFC4804523.1"/>
    <property type="molecule type" value="Genomic_DNA"/>
</dbReference>
<dbReference type="RefSeq" id="WP_379788033.1">
    <property type="nucleotide sequence ID" value="NZ_JBHSHL010000017.1"/>
</dbReference>
<evidence type="ECO:0000313" key="4">
    <source>
        <dbReference type="Proteomes" id="UP001595916"/>
    </source>
</evidence>
<sequence length="224" mass="24368">MKRKIAGFMLVGMLAVSLAACQGTKTTDTPAPDAPTTTEQEGDMGNEDIAMGESILQWGSIVSIDQDANQIEMQLNDADSSMKLILNTTKDTPVIDSASGENLPMDVLKEGSEIYAWVSPAFMTSQPPQTSANILIANIEQGTVPNYQTVASVEKQDEGFVITTADGIKWNFEEGTSLKAYPSYEDVSIETLKQGNKCLFWPQQIAAQAQDNLILQPEKILIME</sequence>
<feature type="compositionally biased region" description="Low complexity" evidence="1">
    <location>
        <begin position="26"/>
        <end position="38"/>
    </location>
</feature>
<gene>
    <name evidence="3" type="ORF">ACFO4R_05440</name>
</gene>
<evidence type="ECO:0000256" key="1">
    <source>
        <dbReference type="SAM" id="MobiDB-lite"/>
    </source>
</evidence>
<accession>A0ABV9QJZ8</accession>
<reference evidence="4" key="1">
    <citation type="journal article" date="2019" name="Int. J. Syst. Evol. Microbiol.">
        <title>The Global Catalogue of Microorganisms (GCM) 10K type strain sequencing project: providing services to taxonomists for standard genome sequencing and annotation.</title>
        <authorList>
            <consortium name="The Broad Institute Genomics Platform"/>
            <consortium name="The Broad Institute Genome Sequencing Center for Infectious Disease"/>
            <person name="Wu L."/>
            <person name="Ma J."/>
        </authorList>
    </citation>
    <scope>NUCLEOTIDE SEQUENCE [LARGE SCALE GENOMIC DNA]</scope>
    <source>
        <strain evidence="4">CCUG 46385</strain>
    </source>
</reference>
<protein>
    <recommendedName>
        <fullName evidence="5">Lipoprotein</fullName>
    </recommendedName>
</protein>
<keyword evidence="4" id="KW-1185">Reference proteome</keyword>